<evidence type="ECO:0000256" key="4">
    <source>
        <dbReference type="ARBA" id="ARBA00023002"/>
    </source>
</evidence>
<evidence type="ECO:0000259" key="6">
    <source>
        <dbReference type="Pfam" id="PF00174"/>
    </source>
</evidence>
<comment type="caution">
    <text evidence="8">The sequence shown here is derived from an EMBL/GenBank/DDBJ whole genome shotgun (WGS) entry which is preliminary data.</text>
</comment>
<dbReference type="Proteomes" id="UP001484239">
    <property type="component" value="Unassembled WGS sequence"/>
</dbReference>
<dbReference type="EMBL" id="JBBHLI010000003">
    <property type="protein sequence ID" value="MEK9500625.1"/>
    <property type="molecule type" value="Genomic_DNA"/>
</dbReference>
<evidence type="ECO:0000259" key="7">
    <source>
        <dbReference type="Pfam" id="PF03404"/>
    </source>
</evidence>
<dbReference type="InterPro" id="IPR014756">
    <property type="entry name" value="Ig_E-set"/>
</dbReference>
<dbReference type="Gene3D" id="2.60.40.650">
    <property type="match status" value="1"/>
</dbReference>
<gene>
    <name evidence="8" type="ORF">WI372_06520</name>
</gene>
<dbReference type="PANTHER" id="PTHR19372:SF7">
    <property type="entry name" value="SULFITE OXIDASE, MITOCHONDRIAL"/>
    <property type="match status" value="1"/>
</dbReference>
<dbReference type="SUPFAM" id="SSF81296">
    <property type="entry name" value="E set domains"/>
    <property type="match status" value="1"/>
</dbReference>
<proteinExistence type="predicted"/>
<dbReference type="Gene3D" id="3.90.420.10">
    <property type="entry name" value="Oxidoreductase, molybdopterin-binding domain"/>
    <property type="match status" value="1"/>
</dbReference>
<dbReference type="Pfam" id="PF03404">
    <property type="entry name" value="Mo-co_dimer"/>
    <property type="match status" value="1"/>
</dbReference>
<evidence type="ECO:0000256" key="2">
    <source>
        <dbReference type="ARBA" id="ARBA00022505"/>
    </source>
</evidence>
<comment type="cofactor">
    <cofactor evidence="1">
        <name>Mo-molybdopterin</name>
        <dbReference type="ChEBI" id="CHEBI:71302"/>
    </cofactor>
</comment>
<dbReference type="PRINTS" id="PR00407">
    <property type="entry name" value="EUMOPTERIN"/>
</dbReference>
<evidence type="ECO:0000256" key="1">
    <source>
        <dbReference type="ARBA" id="ARBA00001924"/>
    </source>
</evidence>
<accession>A0ABU9E7B7</accession>
<organism evidence="8 9">
    <name type="scientific">Gaopeijia maritima</name>
    <dbReference type="NCBI Taxonomy" id="3119007"/>
    <lineage>
        <taxon>Bacteria</taxon>
        <taxon>Pseudomonadati</taxon>
        <taxon>Gemmatimonadota</taxon>
        <taxon>Longimicrobiia</taxon>
        <taxon>Gaopeijiales</taxon>
        <taxon>Gaopeijiaceae</taxon>
        <taxon>Gaopeijia</taxon>
    </lineage>
</organism>
<evidence type="ECO:0000313" key="9">
    <source>
        <dbReference type="Proteomes" id="UP001484239"/>
    </source>
</evidence>
<evidence type="ECO:0000313" key="8">
    <source>
        <dbReference type="EMBL" id="MEK9500625.1"/>
    </source>
</evidence>
<dbReference type="InterPro" id="IPR008335">
    <property type="entry name" value="Mopterin_OxRdtase_euk"/>
</dbReference>
<protein>
    <submittedName>
        <fullName evidence="8">Sulfite oxidase</fullName>
    </submittedName>
</protein>
<keyword evidence="2" id="KW-0500">Molybdenum</keyword>
<dbReference type="CDD" id="cd02110">
    <property type="entry name" value="SO_family_Moco_dimer"/>
    <property type="match status" value="1"/>
</dbReference>
<dbReference type="InterPro" id="IPR000572">
    <property type="entry name" value="OxRdtase_Mopterin-bd_dom"/>
</dbReference>
<keyword evidence="9" id="KW-1185">Reference proteome</keyword>
<evidence type="ECO:0000256" key="3">
    <source>
        <dbReference type="ARBA" id="ARBA00022723"/>
    </source>
</evidence>
<dbReference type="RefSeq" id="WP_405286529.1">
    <property type="nucleotide sequence ID" value="NZ_JBBHLI010000003.1"/>
</dbReference>
<feature type="domain" description="Moybdenum cofactor oxidoreductase dimerisation" evidence="7">
    <location>
        <begin position="244"/>
        <end position="337"/>
    </location>
</feature>
<dbReference type="PANTHER" id="PTHR19372">
    <property type="entry name" value="SULFITE REDUCTASE"/>
    <property type="match status" value="1"/>
</dbReference>
<feature type="region of interest" description="Disordered" evidence="5">
    <location>
        <begin position="310"/>
        <end position="350"/>
    </location>
</feature>
<dbReference type="SUPFAM" id="SSF56524">
    <property type="entry name" value="Oxidoreductase molybdopterin-binding domain"/>
    <property type="match status" value="1"/>
</dbReference>
<name>A0ABU9E7B7_9BACT</name>
<dbReference type="InterPro" id="IPR005066">
    <property type="entry name" value="MoCF_OxRdtse_dimer"/>
</dbReference>
<feature type="domain" description="Oxidoreductase molybdopterin-binding" evidence="6">
    <location>
        <begin position="38"/>
        <end position="209"/>
    </location>
</feature>
<evidence type="ECO:0000256" key="5">
    <source>
        <dbReference type="SAM" id="MobiDB-lite"/>
    </source>
</evidence>
<sequence>MGLTPLSEVPFNGEASLDALRSRITPVDDFYVRSNFPEPVLDPGAWRLRVGGAVDAPREWSLDQLRDLGASLDRTVTLECAGNGRSFIEPPVSGTPWTLGATGTAVFTGVPLADVLRHAAPQADAVEWCFTGADVGDAGRWGRVPFQRSLPVEAIAPAPDGPLLAWSMNGRPLTVRHGAPVRLIVPGWYAVASVKWLVGIDALTAPFEGRFQTDRYLYVRDGRVEGPVERMKVRALILEVTRRAADRVEMSGIAWSGAAEVTAVEVSTDGGARWSPAELAPAGEAFTRRAWRWSGPAPAAGGAVWARATDATGARQPTETWTNDLGYGNNEVHRVPVPPAGDPAGGQPSS</sequence>
<keyword evidence="4" id="KW-0560">Oxidoreductase</keyword>
<keyword evidence="3" id="KW-0479">Metal-binding</keyword>
<dbReference type="Pfam" id="PF00174">
    <property type="entry name" value="Oxidored_molyb"/>
    <property type="match status" value="1"/>
</dbReference>
<dbReference type="InterPro" id="IPR036374">
    <property type="entry name" value="OxRdtase_Mopterin-bd_sf"/>
</dbReference>
<reference evidence="8 9" key="1">
    <citation type="submission" date="2024-02" db="EMBL/GenBank/DDBJ databases">
        <title>A novel Gemmatimonadota bacterium.</title>
        <authorList>
            <person name="Du Z.-J."/>
            <person name="Ye Y.-Q."/>
        </authorList>
    </citation>
    <scope>NUCLEOTIDE SEQUENCE [LARGE SCALE GENOMIC DNA]</scope>
    <source>
        <strain evidence="8 9">DH-20</strain>
    </source>
</reference>